<proteinExistence type="predicted"/>
<evidence type="ECO:0000313" key="2">
    <source>
        <dbReference type="Proteomes" id="UP001185331"/>
    </source>
</evidence>
<comment type="caution">
    <text evidence="1">The sequence shown here is derived from an EMBL/GenBank/DDBJ whole genome shotgun (WGS) entry which is preliminary data.</text>
</comment>
<name>A0AAE3XF78_9DEIO</name>
<dbReference type="Proteomes" id="UP001185331">
    <property type="component" value="Unassembled WGS sequence"/>
</dbReference>
<dbReference type="AlphaFoldDB" id="A0AAE3XF78"/>
<dbReference type="EMBL" id="JAVDQK010000020">
    <property type="protein sequence ID" value="MDR6220965.1"/>
    <property type="molecule type" value="Genomic_DNA"/>
</dbReference>
<protein>
    <submittedName>
        <fullName evidence="1">Uncharacterized protein</fullName>
    </submittedName>
</protein>
<reference evidence="1" key="1">
    <citation type="submission" date="2023-07" db="EMBL/GenBank/DDBJ databases">
        <title>Sorghum-associated microbial communities from plants grown in Nebraska, USA.</title>
        <authorList>
            <person name="Schachtman D."/>
        </authorList>
    </citation>
    <scope>NUCLEOTIDE SEQUENCE</scope>
    <source>
        <strain evidence="1">BE330</strain>
    </source>
</reference>
<dbReference type="RefSeq" id="WP_309858392.1">
    <property type="nucleotide sequence ID" value="NZ_JAVDQJ010000019.1"/>
</dbReference>
<evidence type="ECO:0000313" key="1">
    <source>
        <dbReference type="EMBL" id="MDR6220965.1"/>
    </source>
</evidence>
<accession>A0AAE3XF78</accession>
<sequence>MSDALSNTLNLNQGHINMSQFTSQSPNYVDIATFSACLYVMVDGSPVPLPAWAGGLVALGQYLAALDTLHPPVTVALELPTRRYAALLVALGVVHGRQTKSNFTPREFDVLASSPTPISLRYRYQSVAYDGELSGCQTIRGEPHLVIRRLNGEQHYLPRSLSSQIIAIGSEDALRLRHRDLTFSAPQHGDQGSFAAQVFSDVQAADYLLSDRQDVVLFGPASPLHYEALLPVALRDPAGNLCSGTLREAVRVREWRDQGSVNARLFPISSEGEEHPQELQVAPVAVFDGGLGYANWRYLVPGHHVALLTPGRTGFQQGDAALSEASLSRAGEHVLPPEVLSAFDSGQHVCFTRYP</sequence>
<organism evidence="1 2">
    <name type="scientific">Deinococcus soli</name>
    <name type="common">ex Cha et al. 2016</name>
    <dbReference type="NCBI Taxonomy" id="1309411"/>
    <lineage>
        <taxon>Bacteria</taxon>
        <taxon>Thermotogati</taxon>
        <taxon>Deinococcota</taxon>
        <taxon>Deinococci</taxon>
        <taxon>Deinococcales</taxon>
        <taxon>Deinococcaceae</taxon>
        <taxon>Deinococcus</taxon>
    </lineage>
</organism>
<gene>
    <name evidence="1" type="ORF">J2Y00_004596</name>
</gene>